<dbReference type="Pfam" id="PF00326">
    <property type="entry name" value="Peptidase_S9"/>
    <property type="match status" value="1"/>
</dbReference>
<accession>A0A917JPK4</accession>
<keyword evidence="4" id="KW-1185">Reference proteome</keyword>
<dbReference type="SMART" id="SM00671">
    <property type="entry name" value="SEL1"/>
    <property type="match status" value="1"/>
</dbReference>
<dbReference type="Proteomes" id="UP000613743">
    <property type="component" value="Unassembled WGS sequence"/>
</dbReference>
<dbReference type="Gene3D" id="3.40.50.1820">
    <property type="entry name" value="alpha/beta hydrolase"/>
    <property type="match status" value="1"/>
</dbReference>
<name>A0A917JPK4_9GAMM</name>
<protein>
    <recommendedName>
        <fullName evidence="2">Peptidase S9 prolyl oligopeptidase catalytic domain-containing protein</fullName>
    </recommendedName>
</protein>
<gene>
    <name evidence="3" type="ORF">GCM10009332_12430</name>
</gene>
<evidence type="ECO:0000313" key="3">
    <source>
        <dbReference type="EMBL" id="GGI76601.1"/>
    </source>
</evidence>
<evidence type="ECO:0000313" key="4">
    <source>
        <dbReference type="Proteomes" id="UP000613743"/>
    </source>
</evidence>
<evidence type="ECO:0000259" key="2">
    <source>
        <dbReference type="Pfam" id="PF00326"/>
    </source>
</evidence>
<dbReference type="RefSeq" id="WP_188918913.1">
    <property type="nucleotide sequence ID" value="NZ_BMPZ01000002.1"/>
</dbReference>
<comment type="caution">
    <text evidence="3">The sequence shown here is derived from an EMBL/GenBank/DDBJ whole genome shotgun (WGS) entry which is preliminary data.</text>
</comment>
<reference evidence="3" key="1">
    <citation type="journal article" date="2014" name="Int. J. Syst. Evol. Microbiol.">
        <title>Complete genome sequence of Corynebacterium casei LMG S-19264T (=DSM 44701T), isolated from a smear-ripened cheese.</title>
        <authorList>
            <consortium name="US DOE Joint Genome Institute (JGI-PGF)"/>
            <person name="Walter F."/>
            <person name="Albersmeier A."/>
            <person name="Kalinowski J."/>
            <person name="Ruckert C."/>
        </authorList>
    </citation>
    <scope>NUCLEOTIDE SEQUENCE</scope>
    <source>
        <strain evidence="3">JCM 30804</strain>
    </source>
</reference>
<dbReference type="Gene3D" id="1.25.40.10">
    <property type="entry name" value="Tetratricopeptide repeat domain"/>
    <property type="match status" value="1"/>
</dbReference>
<dbReference type="PANTHER" id="PTHR42776:SF27">
    <property type="entry name" value="DIPEPTIDYL PEPTIDASE FAMILY MEMBER 6"/>
    <property type="match status" value="1"/>
</dbReference>
<dbReference type="PANTHER" id="PTHR42776">
    <property type="entry name" value="SERINE PEPTIDASE S9 FAMILY MEMBER"/>
    <property type="match status" value="1"/>
</dbReference>
<dbReference type="SUPFAM" id="SSF82171">
    <property type="entry name" value="DPP6 N-terminal domain-like"/>
    <property type="match status" value="1"/>
</dbReference>
<proteinExistence type="predicted"/>
<dbReference type="InterPro" id="IPR011990">
    <property type="entry name" value="TPR-like_helical_dom_sf"/>
</dbReference>
<dbReference type="GO" id="GO:0006508">
    <property type="term" value="P:proteolysis"/>
    <property type="evidence" value="ECO:0007669"/>
    <property type="project" value="InterPro"/>
</dbReference>
<feature type="domain" description="Peptidase S9 prolyl oligopeptidase catalytic" evidence="2">
    <location>
        <begin position="423"/>
        <end position="630"/>
    </location>
</feature>
<dbReference type="AlphaFoldDB" id="A0A917JPK4"/>
<dbReference type="GO" id="GO:0004252">
    <property type="term" value="F:serine-type endopeptidase activity"/>
    <property type="evidence" value="ECO:0007669"/>
    <property type="project" value="TreeGrafter"/>
</dbReference>
<dbReference type="InterPro" id="IPR029058">
    <property type="entry name" value="AB_hydrolase_fold"/>
</dbReference>
<dbReference type="SUPFAM" id="SSF81901">
    <property type="entry name" value="HCP-like"/>
    <property type="match status" value="1"/>
</dbReference>
<reference evidence="3" key="2">
    <citation type="submission" date="2020-09" db="EMBL/GenBank/DDBJ databases">
        <authorList>
            <person name="Sun Q."/>
            <person name="Ohkuma M."/>
        </authorList>
    </citation>
    <scope>NUCLEOTIDE SEQUENCE</scope>
    <source>
        <strain evidence="3">JCM 30804</strain>
    </source>
</reference>
<dbReference type="InterPro" id="IPR001375">
    <property type="entry name" value="Peptidase_S9_cat"/>
</dbReference>
<organism evidence="3 4">
    <name type="scientific">Shewanella gelidii</name>
    <dbReference type="NCBI Taxonomy" id="1642821"/>
    <lineage>
        <taxon>Bacteria</taxon>
        <taxon>Pseudomonadati</taxon>
        <taxon>Pseudomonadota</taxon>
        <taxon>Gammaproteobacteria</taxon>
        <taxon>Alteromonadales</taxon>
        <taxon>Shewanellaceae</taxon>
        <taxon>Shewanella</taxon>
    </lineage>
</organism>
<dbReference type="EMBL" id="BMPZ01000002">
    <property type="protein sequence ID" value="GGI76601.1"/>
    <property type="molecule type" value="Genomic_DNA"/>
</dbReference>
<keyword evidence="1" id="KW-0378">Hydrolase</keyword>
<dbReference type="InterPro" id="IPR006597">
    <property type="entry name" value="Sel1-like"/>
</dbReference>
<evidence type="ECO:0000256" key="1">
    <source>
        <dbReference type="ARBA" id="ARBA00022801"/>
    </source>
</evidence>
<dbReference type="SUPFAM" id="SSF53474">
    <property type="entry name" value="alpha/beta-Hydrolases"/>
    <property type="match status" value="1"/>
</dbReference>
<sequence>MRKLIFVLCLFTTFIAESKPIPTTVLYQPPAIAQIQFAPIEGHLSALVTENGQQYLALIDIESKQYRLLTKFERYDQLEEYVWISGNAIYINMHRKNKNYKILLELSNLDGKIKTKNYSLPKNGYLVSTLNSEPNLLLYAQKKDKGETGNQLYKISIKQLIEKDFKQSIIIESKLKDVIYFAHDDTSNMLFAVTYQAENNTISVKHRNLEQQEWNDIYQINDANQTFQPISFIDNKTLAVLSNEQTDKVALYKFDIHTQKLTDIIFEHPKYDLVYATPNNSTGKIESVSYFEHGVLKRHHLEKVHFDETVNTSISSKFPSKNYNIITTSTDRKKLVVFVFSSSDPGSFYLLDNEDKRFSLLTEISPELSKYDFNTTEAFVAESELGINIEGYLTLPTTSTANRTLIVIPHGGPIGVRDYSGYFNEETQFFTSRGYAVLRVNFRGSLGYGKKFMESGKGEFGKSIEKDITAAVNHVNKTHQFKNKCVMGASYGGYSSMMLAIMHPNEYQCVIGAYGVYDLPLLFNSYNFNMSDDAKKSIEEIVGLENSELLNYSPVYLAKYINSPVLLIAGKDDLIASIEHSLRMEYVLKHFNANVETLFYDETGHGHISTKWRRHELAYIADYIQRQLNHEQKPKRTPLDPVDEQLLAKDIAMIADGFNFDNRAPSNIDKALEYYLKADKMLHTRSANNAGYLLLRKGDLILEESKHNQNPISDAIPPNAQKYIADAIKFYKKAANKNDVNSHTSLGHIYREGRYAARDLEQSLHHYSTAAKLGSNAEVFIQMAKIYCLYYESNRDVEKCTQLLSLKNIKSDSENKPFNAVNNKTRNTQREALVQIFTEGKFDSSELKLLQEMVANEFKYKHHEFEIDDIEFGLAEHSKRHWRWDIINSPERLSRTKNVDLALIYEIDFLHASRSDKTALFATWTHISPNGYRKNIARHLLYGNDKGQWSSKVSVGGPNEWPGKVEATLVDLNGKVLVKKSIQLF</sequence>